<dbReference type="AlphaFoldDB" id="A0A164WXH9"/>
<dbReference type="PANTHER" id="PTHR10067:SF9">
    <property type="entry name" value="PHOSPHATIDYLSERINE DECARBOXYLASE FAMILY PROTEIN (AFU_ORTHOLOGUE AFUA_7G01730)"/>
    <property type="match status" value="1"/>
</dbReference>
<dbReference type="GO" id="GO:0005739">
    <property type="term" value="C:mitochondrion"/>
    <property type="evidence" value="ECO:0007669"/>
    <property type="project" value="TreeGrafter"/>
</dbReference>
<keyword evidence="2" id="KW-0456">Lyase</keyword>
<dbReference type="Proteomes" id="UP000076722">
    <property type="component" value="Unassembled WGS sequence"/>
</dbReference>
<dbReference type="InterPro" id="IPR022237">
    <property type="entry name" value="PsiD-like"/>
</dbReference>
<dbReference type="GO" id="GO:0006646">
    <property type="term" value="P:phosphatidylethanolamine biosynthetic process"/>
    <property type="evidence" value="ECO:0007669"/>
    <property type="project" value="TreeGrafter"/>
</dbReference>
<evidence type="ECO:0000256" key="2">
    <source>
        <dbReference type="ARBA" id="ARBA00023239"/>
    </source>
</evidence>
<dbReference type="OrthoDB" id="5973539at2759"/>
<organism evidence="4 5">
    <name type="scientific">Sistotremastrum niveocremeum HHB9708</name>
    <dbReference type="NCBI Taxonomy" id="1314777"/>
    <lineage>
        <taxon>Eukaryota</taxon>
        <taxon>Fungi</taxon>
        <taxon>Dikarya</taxon>
        <taxon>Basidiomycota</taxon>
        <taxon>Agaricomycotina</taxon>
        <taxon>Agaricomycetes</taxon>
        <taxon>Sistotremastrales</taxon>
        <taxon>Sistotremastraceae</taxon>
        <taxon>Sertulicium</taxon>
        <taxon>Sertulicium niveocremeum</taxon>
    </lineage>
</organism>
<name>A0A164WXH9_9AGAM</name>
<evidence type="ECO:0000313" key="5">
    <source>
        <dbReference type="Proteomes" id="UP000076722"/>
    </source>
</evidence>
<evidence type="ECO:0000313" key="4">
    <source>
        <dbReference type="EMBL" id="KZS95454.1"/>
    </source>
</evidence>
<dbReference type="GO" id="GO:0004609">
    <property type="term" value="F:phosphatidylserine decarboxylase activity"/>
    <property type="evidence" value="ECO:0007669"/>
    <property type="project" value="InterPro"/>
</dbReference>
<reference evidence="4 5" key="1">
    <citation type="journal article" date="2016" name="Mol. Biol. Evol.">
        <title>Comparative Genomics of Early-Diverging Mushroom-Forming Fungi Provides Insights into the Origins of Lignocellulose Decay Capabilities.</title>
        <authorList>
            <person name="Nagy L.G."/>
            <person name="Riley R."/>
            <person name="Tritt A."/>
            <person name="Adam C."/>
            <person name="Daum C."/>
            <person name="Floudas D."/>
            <person name="Sun H."/>
            <person name="Yadav J.S."/>
            <person name="Pangilinan J."/>
            <person name="Larsson K.H."/>
            <person name="Matsuura K."/>
            <person name="Barry K."/>
            <person name="Labutti K."/>
            <person name="Kuo R."/>
            <person name="Ohm R.A."/>
            <person name="Bhattacharya S.S."/>
            <person name="Shirouzu T."/>
            <person name="Yoshinaga Y."/>
            <person name="Martin F.M."/>
            <person name="Grigoriev I.V."/>
            <person name="Hibbett D.S."/>
        </authorList>
    </citation>
    <scope>NUCLEOTIDE SEQUENCE [LARGE SCALE GENOMIC DNA]</scope>
    <source>
        <strain evidence="4 5">HHB9708</strain>
    </source>
</reference>
<accession>A0A164WXH9</accession>
<dbReference type="Pfam" id="PF02666">
    <property type="entry name" value="PS_Dcarbxylase"/>
    <property type="match status" value="1"/>
</dbReference>
<gene>
    <name evidence="4" type="ORF">SISNIDRAFT_408539</name>
</gene>
<dbReference type="Pfam" id="PF12588">
    <property type="entry name" value="PSDC"/>
    <property type="match status" value="1"/>
</dbReference>
<keyword evidence="5" id="KW-1185">Reference proteome</keyword>
<keyword evidence="1" id="KW-0210">Decarboxylase</keyword>
<proteinExistence type="predicted"/>
<dbReference type="STRING" id="1314777.A0A164WXH9"/>
<protein>
    <recommendedName>
        <fullName evidence="3">L-tryptophan decarboxylase PsiD-like domain-containing protein</fullName>
    </recommendedName>
</protein>
<feature type="domain" description="L-tryptophan decarboxylase PsiD-like" evidence="3">
    <location>
        <begin position="36"/>
        <end position="164"/>
    </location>
</feature>
<dbReference type="InterPro" id="IPR003817">
    <property type="entry name" value="PS_Dcarbxylase"/>
</dbReference>
<evidence type="ECO:0000259" key="3">
    <source>
        <dbReference type="Pfam" id="PF12588"/>
    </source>
</evidence>
<evidence type="ECO:0000256" key="1">
    <source>
        <dbReference type="ARBA" id="ARBA00022793"/>
    </source>
</evidence>
<sequence>MSTGGWLPEEPDRLNDWIKKKLQELQDDEEKSRSLHPSIVSFKKFIEENSEAYMGFHRLFDNVPDKDPIGRPQVKDYETMLRLFNRFLGEAPEYNADFLVFLPFTAVLQWPMSFANGLIILINPKVNDHFREIFKVWTAFLSSSSSRYVLNEEGWLGPEAMKQMPNFTTTFVCDPQQPYWGFQSWDHFFARTLRTGARPVCSPTDPTVITSACESKVLQITYEVKERDLFWLKGQPYSLTHMLNNSPNVQSFVGGTVYQAFLSPFYYHRWSSPVDGQIEDVQVVNGTYFAGIPYDSPPGMDEVALQGQQPFLSHVATRALIFIRATDARIGLICFVGVGMVEVSSCEITVKKGDKVKKGDEIGTFHFGGSTHCLVFGPELARRLKFSVQKGDLVEVHSKIAQLT</sequence>
<dbReference type="EMBL" id="KV419401">
    <property type="protein sequence ID" value="KZS95454.1"/>
    <property type="molecule type" value="Genomic_DNA"/>
</dbReference>
<dbReference type="PANTHER" id="PTHR10067">
    <property type="entry name" value="PHOSPHATIDYLSERINE DECARBOXYLASE"/>
    <property type="match status" value="1"/>
</dbReference>